<dbReference type="InterPro" id="IPR010719">
    <property type="entry name" value="MnmM_MeTrfase"/>
</dbReference>
<proteinExistence type="predicted"/>
<evidence type="ECO:0000256" key="1">
    <source>
        <dbReference type="SAM" id="MobiDB-lite"/>
    </source>
</evidence>
<dbReference type="AlphaFoldDB" id="A0ABD3M6H4"/>
<feature type="region of interest" description="Disordered" evidence="1">
    <location>
        <begin position="150"/>
        <end position="176"/>
    </location>
</feature>
<keyword evidence="3" id="KW-1185">Reference proteome</keyword>
<feature type="region of interest" description="Disordered" evidence="1">
    <location>
        <begin position="108"/>
        <end position="132"/>
    </location>
</feature>
<feature type="region of interest" description="Disordered" evidence="1">
    <location>
        <begin position="30"/>
        <end position="57"/>
    </location>
</feature>
<comment type="caution">
    <text evidence="2">The sequence shown here is derived from an EMBL/GenBank/DDBJ whole genome shotgun (WGS) entry which is preliminary data.</text>
</comment>
<feature type="compositionally biased region" description="Low complexity" evidence="1">
    <location>
        <begin position="111"/>
        <end position="124"/>
    </location>
</feature>
<dbReference type="PANTHER" id="PTHR35276">
    <property type="entry name" value="S-ADENOSYL-L-METHIONINE-DEPENDENT METHYLTRANSFERASES SUPERFAMILY PROTEIN"/>
    <property type="match status" value="1"/>
</dbReference>
<dbReference type="Pfam" id="PF06962">
    <property type="entry name" value="rRNA_methylase"/>
    <property type="match status" value="2"/>
</dbReference>
<dbReference type="InterPro" id="IPR029063">
    <property type="entry name" value="SAM-dependent_MTases_sf"/>
</dbReference>
<feature type="compositionally biased region" description="Low complexity" evidence="1">
    <location>
        <begin position="207"/>
        <end position="222"/>
    </location>
</feature>
<feature type="compositionally biased region" description="Acidic residues" evidence="1">
    <location>
        <begin position="482"/>
        <end position="497"/>
    </location>
</feature>
<dbReference type="Gene3D" id="3.40.50.150">
    <property type="entry name" value="Vaccinia Virus protein VP39"/>
    <property type="match status" value="1"/>
</dbReference>
<dbReference type="PANTHER" id="PTHR35276:SF1">
    <property type="entry name" value="TRNA (MNM(5)S(2)U34)-METHYLTRANSFERASE, CHLOROPLASTIC"/>
    <property type="match status" value="1"/>
</dbReference>
<dbReference type="SUPFAM" id="SSF53335">
    <property type="entry name" value="S-adenosyl-L-methionine-dependent methyltransferases"/>
    <property type="match status" value="1"/>
</dbReference>
<dbReference type="EMBL" id="JALLBG020000312">
    <property type="protein sequence ID" value="KAL3756165.1"/>
    <property type="molecule type" value="Genomic_DNA"/>
</dbReference>
<reference evidence="2 3" key="1">
    <citation type="submission" date="2024-10" db="EMBL/GenBank/DDBJ databases">
        <title>Updated reference genomes for cyclostephanoid diatoms.</title>
        <authorList>
            <person name="Roberts W.R."/>
            <person name="Alverson A.J."/>
        </authorList>
    </citation>
    <scope>NUCLEOTIDE SEQUENCE [LARGE SCALE GENOMIC DNA]</scope>
    <source>
        <strain evidence="2 3">AJA232-27</strain>
    </source>
</reference>
<accession>A0ABD3M6H4</accession>
<dbReference type="Proteomes" id="UP001530293">
    <property type="component" value="Unassembled WGS sequence"/>
</dbReference>
<protein>
    <submittedName>
        <fullName evidence="2">Uncharacterized protein</fullName>
    </submittedName>
</protein>
<sequence length="550" mass="60506">MMISRHFIYPAHSRHHRSCFIGGRIPPSSFARIGHGHSHNGPSSGGRAAGSSSRRRQYTAALSSSAWHNHLVSSRRRLATSCYGNDESTMDDHNDDEGMNDASTATAYYKPSSTSSETSWEQQPTNNNNYSLLGSRLLDKTISRAMRTLSTTSINEEDGTSSSSSSSDSSRRADYDDTSVNDYLKDAAVIRSRAIIDQSIVVGMGDNNSQSTPTSNTNNYSTPGASSERGVVAHQDKRTYLGNPSVTLTALAHSLWQSTILPYQDTVIDATCGNGKDCLALARMLFPNSIGDNDDNHQIDSNVEHDEKTTIPSNTHKPKQPRLIGIDIQPRAIANTQRSFLSSSLSSDIYYKFVTLLEQSHEHLLDVLPREEDRRSVGLVCYNLGFLPGAPPATAITSSTTVLASNNNNYKECQTQTETTLHSITDATLLLRVGGLLSIMTYPGSNLEESIAVEHFVEGLAMLTTREVGGWRGYVESIPDYVDENNSDDDDDDDDDDDKKYDKERVRCMVARALERVVAGGAKNQTWRAFVHKPLGRRLSPVLITAMRIK</sequence>
<feature type="region of interest" description="Disordered" evidence="1">
    <location>
        <begin position="482"/>
        <end position="501"/>
    </location>
</feature>
<name>A0ABD3M6H4_9STRA</name>
<feature type="region of interest" description="Disordered" evidence="1">
    <location>
        <begin position="206"/>
        <end position="227"/>
    </location>
</feature>
<gene>
    <name evidence="2" type="ORF">ACHAWU_007116</name>
</gene>
<evidence type="ECO:0000313" key="3">
    <source>
        <dbReference type="Proteomes" id="UP001530293"/>
    </source>
</evidence>
<organism evidence="2 3">
    <name type="scientific">Discostella pseudostelligera</name>
    <dbReference type="NCBI Taxonomy" id="259834"/>
    <lineage>
        <taxon>Eukaryota</taxon>
        <taxon>Sar</taxon>
        <taxon>Stramenopiles</taxon>
        <taxon>Ochrophyta</taxon>
        <taxon>Bacillariophyta</taxon>
        <taxon>Coscinodiscophyceae</taxon>
        <taxon>Thalassiosirophycidae</taxon>
        <taxon>Stephanodiscales</taxon>
        <taxon>Stephanodiscaceae</taxon>
        <taxon>Discostella</taxon>
    </lineage>
</organism>
<evidence type="ECO:0000313" key="2">
    <source>
        <dbReference type="EMBL" id="KAL3756165.1"/>
    </source>
</evidence>